<dbReference type="InterPro" id="IPR027417">
    <property type="entry name" value="P-loop_NTPase"/>
</dbReference>
<dbReference type="Pfam" id="PF00005">
    <property type="entry name" value="ABC_tran"/>
    <property type="match status" value="1"/>
</dbReference>
<reference evidence="6 7" key="1">
    <citation type="submission" date="2019-07" db="EMBL/GenBank/DDBJ databases">
        <title>Whole genome shotgun sequence of Pseudonocardia sulfidoxydans NBRC 16205.</title>
        <authorList>
            <person name="Hosoyama A."/>
            <person name="Uohara A."/>
            <person name="Ohji S."/>
            <person name="Ichikawa N."/>
        </authorList>
    </citation>
    <scope>NUCLEOTIDE SEQUENCE [LARGE SCALE GENOMIC DNA]</scope>
    <source>
        <strain evidence="6 7">NBRC 16205</strain>
    </source>
</reference>
<keyword evidence="7" id="KW-1185">Reference proteome</keyword>
<dbReference type="AlphaFoldDB" id="A0A511DPD1"/>
<evidence type="ECO:0000259" key="5">
    <source>
        <dbReference type="Pfam" id="PF00005"/>
    </source>
</evidence>
<name>A0A511DPD1_9PSEU</name>
<evidence type="ECO:0000313" key="7">
    <source>
        <dbReference type="Proteomes" id="UP000321685"/>
    </source>
</evidence>
<dbReference type="RefSeq" id="WP_186817132.1">
    <property type="nucleotide sequence ID" value="NZ_BJVJ01000060.1"/>
</dbReference>
<dbReference type="GO" id="GO:0016887">
    <property type="term" value="F:ATP hydrolysis activity"/>
    <property type="evidence" value="ECO:0007669"/>
    <property type="project" value="InterPro"/>
</dbReference>
<keyword evidence="2" id="KW-0677">Repeat</keyword>
<evidence type="ECO:0000256" key="1">
    <source>
        <dbReference type="ARBA" id="ARBA00022448"/>
    </source>
</evidence>
<evidence type="ECO:0000256" key="2">
    <source>
        <dbReference type="ARBA" id="ARBA00022737"/>
    </source>
</evidence>
<dbReference type="SUPFAM" id="SSF52540">
    <property type="entry name" value="P-loop containing nucleoside triphosphate hydrolases"/>
    <property type="match status" value="1"/>
</dbReference>
<keyword evidence="4" id="KW-0067">ATP-binding</keyword>
<feature type="domain" description="ABC transporter" evidence="5">
    <location>
        <begin position="4"/>
        <end position="99"/>
    </location>
</feature>
<dbReference type="Gene3D" id="3.40.50.300">
    <property type="entry name" value="P-loop containing nucleotide triphosphate hydrolases"/>
    <property type="match status" value="1"/>
</dbReference>
<dbReference type="PANTHER" id="PTHR43790">
    <property type="entry name" value="CARBOHYDRATE TRANSPORT ATP-BINDING PROTEIN MG119-RELATED"/>
    <property type="match status" value="1"/>
</dbReference>
<keyword evidence="3" id="KW-0547">Nucleotide-binding</keyword>
<proteinExistence type="predicted"/>
<evidence type="ECO:0000256" key="4">
    <source>
        <dbReference type="ARBA" id="ARBA00022840"/>
    </source>
</evidence>
<dbReference type="GO" id="GO:0005524">
    <property type="term" value="F:ATP binding"/>
    <property type="evidence" value="ECO:0007669"/>
    <property type="project" value="UniProtKB-KW"/>
</dbReference>
<dbReference type="Proteomes" id="UP000321685">
    <property type="component" value="Unassembled WGS sequence"/>
</dbReference>
<gene>
    <name evidence="6" type="ORF">PSU4_46080</name>
</gene>
<organism evidence="6 7">
    <name type="scientific">Pseudonocardia sulfidoxydans NBRC 16205</name>
    <dbReference type="NCBI Taxonomy" id="1223511"/>
    <lineage>
        <taxon>Bacteria</taxon>
        <taxon>Bacillati</taxon>
        <taxon>Actinomycetota</taxon>
        <taxon>Actinomycetes</taxon>
        <taxon>Pseudonocardiales</taxon>
        <taxon>Pseudonocardiaceae</taxon>
        <taxon>Pseudonocardia</taxon>
    </lineage>
</organism>
<protein>
    <recommendedName>
        <fullName evidence="5">ABC transporter domain-containing protein</fullName>
    </recommendedName>
</protein>
<sequence length="173" mass="18935">MAAGIAYVPEDREHEGMLVDHSVQENISLASLRSDRRRLRISSRRERSDTAHAIERFSIRAPGPDALMSSLSGGNQQKVVVARWLQREPRLLLLDEPTQGVDVGARAEIHRAVRDGVEAGLAVLLVSSDMEELALACDRVLVLCGGRIVGEVGAVELTKDRLTELVYLAEEAS</sequence>
<dbReference type="InterPro" id="IPR003439">
    <property type="entry name" value="ABC_transporter-like_ATP-bd"/>
</dbReference>
<dbReference type="PANTHER" id="PTHR43790:SF9">
    <property type="entry name" value="GALACTOFURANOSE TRANSPORTER ATP-BINDING PROTEIN YTFR"/>
    <property type="match status" value="1"/>
</dbReference>
<keyword evidence="1" id="KW-0813">Transport</keyword>
<evidence type="ECO:0000313" key="6">
    <source>
        <dbReference type="EMBL" id="GEL25654.1"/>
    </source>
</evidence>
<evidence type="ECO:0000256" key="3">
    <source>
        <dbReference type="ARBA" id="ARBA00022741"/>
    </source>
</evidence>
<dbReference type="InterPro" id="IPR050107">
    <property type="entry name" value="ABC_carbohydrate_import_ATPase"/>
</dbReference>
<accession>A0A511DPD1</accession>
<comment type="caution">
    <text evidence="6">The sequence shown here is derived from an EMBL/GenBank/DDBJ whole genome shotgun (WGS) entry which is preliminary data.</text>
</comment>
<dbReference type="EMBL" id="BJVJ01000060">
    <property type="protein sequence ID" value="GEL25654.1"/>
    <property type="molecule type" value="Genomic_DNA"/>
</dbReference>